<gene>
    <name evidence="2" type="ORF">GJQ55_10805</name>
</gene>
<feature type="chain" id="PRO_5040936727" description="Conjugal transfer protein TraF" evidence="1">
    <location>
        <begin position="22"/>
        <end position="503"/>
    </location>
</feature>
<dbReference type="Gene3D" id="2.40.160.60">
    <property type="entry name" value="Outer membrane protein transport protein (OMPP1/FadL/TodX)"/>
    <property type="match status" value="1"/>
</dbReference>
<dbReference type="Proteomes" id="UP000596074">
    <property type="component" value="Chromosome"/>
</dbReference>
<accession>A0A9X7YNP4</accession>
<organism evidence="2 3">
    <name type="scientific">Venatoribacter cucullus</name>
    <dbReference type="NCBI Taxonomy" id="2661630"/>
    <lineage>
        <taxon>Bacteria</taxon>
        <taxon>Pseudomonadati</taxon>
        <taxon>Pseudomonadota</taxon>
        <taxon>Gammaproteobacteria</taxon>
        <taxon>Oceanospirillales</taxon>
        <taxon>Oceanospirillaceae</taxon>
        <taxon>Venatoribacter</taxon>
    </lineage>
</organism>
<dbReference type="InterPro" id="IPR032811">
    <property type="entry name" value="Put_conjugal_transfer"/>
</dbReference>
<dbReference type="EMBL" id="CP046056">
    <property type="protein sequence ID" value="QQD24930.1"/>
    <property type="molecule type" value="Genomic_DNA"/>
</dbReference>
<evidence type="ECO:0000256" key="1">
    <source>
        <dbReference type="SAM" id="SignalP"/>
    </source>
</evidence>
<reference evidence="2 3" key="1">
    <citation type="submission" date="2019-11" db="EMBL/GenBank/DDBJ databases">
        <title>Venatorbacter sp. nov. a predator of Campylobacter and other Gram-negative bacteria.</title>
        <authorList>
            <person name="Saeedi A."/>
            <person name="Cummings N.J."/>
            <person name="Connerton I.F."/>
            <person name="Connerton P.L."/>
        </authorList>
    </citation>
    <scope>NUCLEOTIDE SEQUENCE [LARGE SCALE GENOMIC DNA]</scope>
    <source>
        <strain evidence="2">XL5</strain>
    </source>
</reference>
<keyword evidence="3" id="KW-1185">Reference proteome</keyword>
<name>A0A9X7YNP4_9GAMM</name>
<dbReference type="Pfam" id="PF13729">
    <property type="entry name" value="TraF_2"/>
    <property type="match status" value="1"/>
</dbReference>
<keyword evidence="1" id="KW-0732">Signal</keyword>
<evidence type="ECO:0000313" key="2">
    <source>
        <dbReference type="EMBL" id="QQD24930.1"/>
    </source>
</evidence>
<dbReference type="KEGG" id="vcw:GJQ55_10805"/>
<protein>
    <recommendedName>
        <fullName evidence="4">Conjugal transfer protein TraF</fullName>
    </recommendedName>
</protein>
<sequence>MMKRSLLAVAVTALTSQAVYAAPYMPMDARGLAMGNTGVASAKRAHAPAYNPSLLAQGSEKDDFALLFPQLGVQVADEEEMIDEAELLSDEIIPRFEDAIEGNGGFIGLESALDNFTSNPSSGNLSSLEASLGEVQQSVTELDDSLKNISGNPLSANLGLNFALAIPSKKFAAALSVGGSAGVSGRVKYSQADSDLFTSYVPEVQELVDFVNEVNTSVNSGGSIPLPEVPTSNIVDYSGFITDSPATAGATVSNIGLSDAASDPDLTSSVQVVAYAIADVGISFAREFDIKGEKVAFGITPKLQKVSTFHYADKIDGFDDVDEDTLKDTQQDYTRFNMDIGASYRFGGSGKWMVGVVGKNLFGGSFDYEDATVYEKDVNGDPILSTGYSIEGGKVKLNPQFRAGVAYNGDWTSIALDVDLVENDPVAFENATQYASLGVELDVFSFLQLRAGYRTNMSASDANVASIGLGLSPFGVHLDIAAMANPSKPEKEAGVAMELGFYF</sequence>
<proteinExistence type="predicted"/>
<evidence type="ECO:0000313" key="3">
    <source>
        <dbReference type="Proteomes" id="UP000596074"/>
    </source>
</evidence>
<feature type="signal peptide" evidence="1">
    <location>
        <begin position="1"/>
        <end position="21"/>
    </location>
</feature>
<evidence type="ECO:0008006" key="4">
    <source>
        <dbReference type="Google" id="ProtNLM"/>
    </source>
</evidence>
<dbReference type="RefSeq" id="WP_228344992.1">
    <property type="nucleotide sequence ID" value="NZ_CP046056.1"/>
</dbReference>
<dbReference type="AlphaFoldDB" id="A0A9X7YNP4"/>